<comment type="similarity">
    <text evidence="1">Belongs to the type-I restriction system S methylase family.</text>
</comment>
<evidence type="ECO:0000259" key="4">
    <source>
        <dbReference type="Pfam" id="PF01420"/>
    </source>
</evidence>
<feature type="domain" description="Type I restriction modification DNA specificity" evidence="4">
    <location>
        <begin position="7"/>
        <end position="158"/>
    </location>
</feature>
<dbReference type="AlphaFoldDB" id="K6YG49"/>
<keyword evidence="6" id="KW-1185">Reference proteome</keyword>
<dbReference type="EMBL" id="BAER01000023">
    <property type="protein sequence ID" value="GAC31714.1"/>
    <property type="molecule type" value="Genomic_DNA"/>
</dbReference>
<dbReference type="Pfam" id="PF01420">
    <property type="entry name" value="Methylase_S"/>
    <property type="match status" value="1"/>
</dbReference>
<dbReference type="InterPro" id="IPR044946">
    <property type="entry name" value="Restrct_endonuc_typeI_TRD_sf"/>
</dbReference>
<evidence type="ECO:0000313" key="6">
    <source>
        <dbReference type="Proteomes" id="UP000006322"/>
    </source>
</evidence>
<accession>K6YG49</accession>
<name>K6YG49_9ALTE</name>
<evidence type="ECO:0000256" key="2">
    <source>
        <dbReference type="ARBA" id="ARBA00022747"/>
    </source>
</evidence>
<dbReference type="GO" id="GO:0003677">
    <property type="term" value="F:DNA binding"/>
    <property type="evidence" value="ECO:0007669"/>
    <property type="project" value="UniProtKB-KW"/>
</dbReference>
<dbReference type="SUPFAM" id="SSF116734">
    <property type="entry name" value="DNA methylase specificity domain"/>
    <property type="match status" value="1"/>
</dbReference>
<dbReference type="STRING" id="1129793.GPLA_0798"/>
<evidence type="ECO:0000313" key="5">
    <source>
        <dbReference type="EMBL" id="GAC31714.1"/>
    </source>
</evidence>
<dbReference type="GO" id="GO:0009307">
    <property type="term" value="P:DNA restriction-modification system"/>
    <property type="evidence" value="ECO:0007669"/>
    <property type="project" value="UniProtKB-KW"/>
</dbReference>
<evidence type="ECO:0000256" key="1">
    <source>
        <dbReference type="ARBA" id="ARBA00010923"/>
    </source>
</evidence>
<protein>
    <recommendedName>
        <fullName evidence="4">Type I restriction modification DNA specificity domain-containing protein</fullName>
    </recommendedName>
</protein>
<dbReference type="Proteomes" id="UP000006322">
    <property type="component" value="Unassembled WGS sequence"/>
</dbReference>
<gene>
    <name evidence="5" type="ORF">GPLA_0798</name>
</gene>
<dbReference type="InterPro" id="IPR000055">
    <property type="entry name" value="Restrct_endonuc_typeI_TRD"/>
</dbReference>
<proteinExistence type="inferred from homology"/>
<dbReference type="RefSeq" id="WP_007103518.1">
    <property type="nucleotide sequence ID" value="NZ_BAER01000023.1"/>
</dbReference>
<reference evidence="6" key="1">
    <citation type="journal article" date="2014" name="Environ. Microbiol.">
        <title>Comparative genomics of the marine bacterial genus Glaciecola reveals the high degree of genomic diversity and genomic characteristic for cold adaptation.</title>
        <authorList>
            <person name="Qin Q.L."/>
            <person name="Xie B.B."/>
            <person name="Yu Y."/>
            <person name="Shu Y.L."/>
            <person name="Rong J.C."/>
            <person name="Zhang Y.J."/>
            <person name="Zhao D.L."/>
            <person name="Chen X.L."/>
            <person name="Zhang X.Y."/>
            <person name="Chen B."/>
            <person name="Zhou B.C."/>
            <person name="Zhang Y.Z."/>
        </authorList>
    </citation>
    <scope>NUCLEOTIDE SEQUENCE [LARGE SCALE GENOMIC DNA]</scope>
    <source>
        <strain evidence="6">LMG 21857</strain>
    </source>
</reference>
<comment type="caution">
    <text evidence="5">The sequence shown here is derived from an EMBL/GenBank/DDBJ whole genome shotgun (WGS) entry which is preliminary data.</text>
</comment>
<keyword evidence="3" id="KW-0238">DNA-binding</keyword>
<keyword evidence="2" id="KW-0680">Restriction system</keyword>
<dbReference type="Gene3D" id="3.90.220.20">
    <property type="entry name" value="DNA methylase specificity domains"/>
    <property type="match status" value="1"/>
</dbReference>
<sequence length="158" mass="17382">MSEVNFPKEWVLTKIIDIADVNPKKLDAEPETLSGFIPMTHAPTNFNGILCFDEKPWGEIKKSYTNFKDDDVIVAKVTPCFENGKAAIVRGLPNGIGAGSSEFYVLRPAIKEVSTRFLFSIVKSHKFLQEGAANMTGAVGLRRVPRAFIEAFPVGLPP</sequence>
<dbReference type="CDD" id="cd17260">
    <property type="entry name" value="RMtype1_S_EcoEI-TRD1-CR1_like"/>
    <property type="match status" value="1"/>
</dbReference>
<evidence type="ECO:0000256" key="3">
    <source>
        <dbReference type="ARBA" id="ARBA00023125"/>
    </source>
</evidence>
<organism evidence="5 6">
    <name type="scientific">Paraglaciecola polaris LMG 21857</name>
    <dbReference type="NCBI Taxonomy" id="1129793"/>
    <lineage>
        <taxon>Bacteria</taxon>
        <taxon>Pseudomonadati</taxon>
        <taxon>Pseudomonadota</taxon>
        <taxon>Gammaproteobacteria</taxon>
        <taxon>Alteromonadales</taxon>
        <taxon>Alteromonadaceae</taxon>
        <taxon>Paraglaciecola</taxon>
    </lineage>
</organism>